<reference evidence="1 2" key="1">
    <citation type="submission" date="2023-07" db="EMBL/GenBank/DDBJ databases">
        <title>Novel species in genus Planococcus.</title>
        <authorList>
            <person name="Ning S."/>
        </authorList>
    </citation>
    <scope>NUCLEOTIDE SEQUENCE [LARGE SCALE GENOMIC DNA]</scope>
    <source>
        <strain evidence="1 2">N017</strain>
    </source>
</reference>
<comment type="caution">
    <text evidence="1">The sequence shown here is derived from an EMBL/GenBank/DDBJ whole genome shotgun (WGS) entry which is preliminary data.</text>
</comment>
<evidence type="ECO:0000313" key="2">
    <source>
        <dbReference type="Proteomes" id="UP001172142"/>
    </source>
</evidence>
<proteinExistence type="predicted"/>
<dbReference type="EMBL" id="JAUJWU010000004">
    <property type="protein sequence ID" value="MDN7246770.1"/>
    <property type="molecule type" value="Genomic_DNA"/>
</dbReference>
<dbReference type="RefSeq" id="WP_301857169.1">
    <property type="nucleotide sequence ID" value="NZ_JAUJWU010000004.1"/>
</dbReference>
<accession>A0ABT8NH16</accession>
<dbReference type="Proteomes" id="UP001172142">
    <property type="component" value="Unassembled WGS sequence"/>
</dbReference>
<protein>
    <submittedName>
        <fullName evidence="1">Uncharacterized protein</fullName>
    </submittedName>
</protein>
<organism evidence="1 2">
    <name type="scientific">Planococcus shenhongbingii</name>
    <dbReference type="NCBI Taxonomy" id="3058398"/>
    <lineage>
        <taxon>Bacteria</taxon>
        <taxon>Bacillati</taxon>
        <taxon>Bacillota</taxon>
        <taxon>Bacilli</taxon>
        <taxon>Bacillales</taxon>
        <taxon>Caryophanaceae</taxon>
        <taxon>Planococcus</taxon>
    </lineage>
</organism>
<name>A0ABT8NH16_9BACL</name>
<keyword evidence="2" id="KW-1185">Reference proteome</keyword>
<gene>
    <name evidence="1" type="ORF">QWY13_14865</name>
</gene>
<evidence type="ECO:0000313" key="1">
    <source>
        <dbReference type="EMBL" id="MDN7246770.1"/>
    </source>
</evidence>
<sequence>MNKRIGIAVSLLAAALLAALIFMPRDNEPPPNTRIVLEHTYRTYIAPSCFDEADATNFLEDATLIDAKELGYLPHSTCTEKSLQGNNDSFFIDLMKELGIMERDSKDW</sequence>